<sequence>MMSSNQYVLLVFFVSLIYHNTLASPWLQRDALLEFKNEFPINASDPDDPINSWNRSTDYCSWEGVTCDRNSGKVISLVLDSFYLDGSLKTNSSLFSLQHLRNLSLDHCGLRGEIPSSLGNLSHLRVLDLSNNHFDGEISSSLGYLNQLTSLSIGSNNLTGRLPTSLGNLSRLTQLDLTDNHLDGEIPPSFGNLNQVLSVSLSMNNLNGTFPISFLNLTKLNALYLFQNQFTSGDDLPLFLPNLTSLYYLDLSYNHFKSTVPDLSGLHNLLKIDLSGNSFVGNFPASLLKIPSLEAVYLEGNQFEGSLEFHNASSSSVDTLLLSHNNFSRVSESISGLAMLSSLALGYNSFVGPIPVSISGIPNLSQLDLSHNGFTGPIPGSMSKLVYLFILDLSYNKLEGQVPSFVWGVYGLTLSHNYFSSLEKPRKVVDDKDSIDKVSFDLGSNSLRGPFPQWLCKVRLLEFLDMSNNHLNGSIPPCFLNPPFLKEVSLRKNNLSGFLPDMYSSQELKSLDVSGNQLVGKLPRSLIGCNYLEFLNLKGNNLRDTFPSWLRSLERLRVLLLGSNAFYGPIYTPSSSSTDFGFSTLRVIDISHNNFSGTLPRDYFANWLEMSSVWKGEKDWSDLPMYEGNQMDRGMYENSMVMIYKGVETEFSEILLAFKAIDFSGNNFSGEIPESIGLLKGLRLLNLSGNSFTSSIPSTLANITYLEALDLSRNNLSGHIPLDLDNLTFLSYMDFSHNLLEGPVPRGTQFQRQNCSSFADNVKLYGLEEICGPIHVPDAAPPQQPKDSSSEPEDVLNWIAAAIAYGPGVICGLVIGHIFNSHKHERLMRRFRRNNPSGTTRVH</sequence>
<evidence type="ECO:0000256" key="13">
    <source>
        <dbReference type="SAM" id="SignalP"/>
    </source>
</evidence>
<accession>A0A6J0N4W6</accession>
<keyword evidence="6 13" id="KW-0732">Signal</keyword>
<evidence type="ECO:0000256" key="11">
    <source>
        <dbReference type="ARBA" id="ARBA00023180"/>
    </source>
</evidence>
<dbReference type="RefSeq" id="XP_018479692.2">
    <property type="nucleotide sequence ID" value="XM_018624190.2"/>
</dbReference>
<evidence type="ECO:0000256" key="9">
    <source>
        <dbReference type="ARBA" id="ARBA00023136"/>
    </source>
</evidence>
<dbReference type="Pfam" id="PF08263">
    <property type="entry name" value="LRRNT_2"/>
    <property type="match status" value="1"/>
</dbReference>
<evidence type="ECO:0000313" key="16">
    <source>
        <dbReference type="Proteomes" id="UP000504610"/>
    </source>
</evidence>
<dbReference type="Proteomes" id="UP000504610">
    <property type="component" value="Chromosome 4"/>
</dbReference>
<dbReference type="PANTHER" id="PTHR27004:SF438">
    <property type="entry name" value="RECEPTOR-LIKE PROTEIN 36-RELATED"/>
    <property type="match status" value="1"/>
</dbReference>
<gene>
    <name evidence="17" type="primary">LOC108850707</name>
</gene>
<evidence type="ECO:0000259" key="15">
    <source>
        <dbReference type="Pfam" id="PF23598"/>
    </source>
</evidence>
<dbReference type="FunFam" id="3.80.10.10:FF:000213">
    <property type="entry name" value="Tyrosine-sulfated glycopeptide receptor 1"/>
    <property type="match status" value="1"/>
</dbReference>
<evidence type="ECO:0000256" key="6">
    <source>
        <dbReference type="ARBA" id="ARBA00022729"/>
    </source>
</evidence>
<dbReference type="Pfam" id="PF23598">
    <property type="entry name" value="LRR_14"/>
    <property type="match status" value="1"/>
</dbReference>
<dbReference type="InterPro" id="IPR013210">
    <property type="entry name" value="LRR_N_plant-typ"/>
</dbReference>
<keyword evidence="9 12" id="KW-0472">Membrane</keyword>
<protein>
    <submittedName>
        <fullName evidence="17">Receptor-like protein 30</fullName>
    </submittedName>
</protein>
<evidence type="ECO:0000259" key="14">
    <source>
        <dbReference type="Pfam" id="PF08263"/>
    </source>
</evidence>
<dbReference type="PANTHER" id="PTHR27004">
    <property type="entry name" value="RECEPTOR-LIKE PROTEIN 12 ISOFORM X1"/>
    <property type="match status" value="1"/>
</dbReference>
<evidence type="ECO:0000256" key="5">
    <source>
        <dbReference type="ARBA" id="ARBA00022692"/>
    </source>
</evidence>
<evidence type="ECO:0000256" key="8">
    <source>
        <dbReference type="ARBA" id="ARBA00022989"/>
    </source>
</evidence>
<dbReference type="Gene3D" id="3.80.10.10">
    <property type="entry name" value="Ribonuclease Inhibitor"/>
    <property type="match status" value="3"/>
</dbReference>
<dbReference type="Pfam" id="PF13855">
    <property type="entry name" value="LRR_8"/>
    <property type="match status" value="1"/>
</dbReference>
<keyword evidence="3" id="KW-1003">Cell membrane</keyword>
<reference evidence="16" key="1">
    <citation type="journal article" date="2019" name="Database">
        <title>The radish genome database (RadishGD): an integrated information resource for radish genomics.</title>
        <authorList>
            <person name="Yu H.J."/>
            <person name="Baek S."/>
            <person name="Lee Y.J."/>
            <person name="Cho A."/>
            <person name="Mun J.H."/>
        </authorList>
    </citation>
    <scope>NUCLEOTIDE SEQUENCE [LARGE SCALE GENOMIC DNA]</scope>
    <source>
        <strain evidence="16">cv. WK10039</strain>
    </source>
</reference>
<keyword evidence="11" id="KW-0325">Glycoprotein</keyword>
<dbReference type="GeneID" id="108850707"/>
<feature type="domain" description="Disease resistance R13L4/SHOC-2-like LRR" evidence="15">
    <location>
        <begin position="92"/>
        <end position="178"/>
    </location>
</feature>
<dbReference type="PROSITE" id="PS51450">
    <property type="entry name" value="LRR"/>
    <property type="match status" value="1"/>
</dbReference>
<dbReference type="SUPFAM" id="SSF52058">
    <property type="entry name" value="L domain-like"/>
    <property type="match status" value="3"/>
</dbReference>
<proteinExistence type="inferred from homology"/>
<dbReference type="InterPro" id="IPR001611">
    <property type="entry name" value="Leu-rich_rpt"/>
</dbReference>
<keyword evidence="8 12" id="KW-1133">Transmembrane helix</keyword>
<keyword evidence="5 12" id="KW-0812">Transmembrane</keyword>
<feature type="chain" id="PRO_5040878494" evidence="13">
    <location>
        <begin position="24"/>
        <end position="843"/>
    </location>
</feature>
<dbReference type="AlphaFoldDB" id="A0A6J0N4W6"/>
<dbReference type="FunFam" id="3.80.10.10:FF:000095">
    <property type="entry name" value="LRR receptor-like serine/threonine-protein kinase GSO1"/>
    <property type="match status" value="1"/>
</dbReference>
<dbReference type="Pfam" id="PF00560">
    <property type="entry name" value="LRR_1"/>
    <property type="match status" value="8"/>
</dbReference>
<evidence type="ECO:0000256" key="2">
    <source>
        <dbReference type="ARBA" id="ARBA00009592"/>
    </source>
</evidence>
<evidence type="ECO:0000256" key="4">
    <source>
        <dbReference type="ARBA" id="ARBA00022614"/>
    </source>
</evidence>
<comment type="similarity">
    <text evidence="2">Belongs to the RLP family.</text>
</comment>
<dbReference type="KEGG" id="rsz:108850707"/>
<evidence type="ECO:0000256" key="1">
    <source>
        <dbReference type="ARBA" id="ARBA00004251"/>
    </source>
</evidence>
<evidence type="ECO:0000256" key="3">
    <source>
        <dbReference type="ARBA" id="ARBA00022475"/>
    </source>
</evidence>
<evidence type="ECO:0000256" key="12">
    <source>
        <dbReference type="SAM" id="Phobius"/>
    </source>
</evidence>
<feature type="signal peptide" evidence="13">
    <location>
        <begin position="1"/>
        <end position="23"/>
    </location>
</feature>
<comment type="subcellular location">
    <subcellularLocation>
        <location evidence="1">Cell membrane</location>
        <topology evidence="1">Single-pass type I membrane protein</topology>
    </subcellularLocation>
</comment>
<name>A0A6J0N4W6_RAPSA</name>
<dbReference type="GO" id="GO:0005886">
    <property type="term" value="C:plasma membrane"/>
    <property type="evidence" value="ECO:0007669"/>
    <property type="project" value="UniProtKB-SubCell"/>
</dbReference>
<dbReference type="InterPro" id="IPR032675">
    <property type="entry name" value="LRR_dom_sf"/>
</dbReference>
<evidence type="ECO:0000256" key="7">
    <source>
        <dbReference type="ARBA" id="ARBA00022737"/>
    </source>
</evidence>
<dbReference type="InterPro" id="IPR055414">
    <property type="entry name" value="LRR_R13L4/SHOC2-like"/>
</dbReference>
<dbReference type="InterPro" id="IPR003591">
    <property type="entry name" value="Leu-rich_rpt_typical-subtyp"/>
</dbReference>
<dbReference type="SMART" id="SM00369">
    <property type="entry name" value="LRR_TYP"/>
    <property type="match status" value="5"/>
</dbReference>
<keyword evidence="16" id="KW-1185">Reference proteome</keyword>
<feature type="transmembrane region" description="Helical" evidence="12">
    <location>
        <begin position="795"/>
        <end position="819"/>
    </location>
</feature>
<organism evidence="16 17">
    <name type="scientific">Raphanus sativus</name>
    <name type="common">Radish</name>
    <name type="synonym">Raphanus raphanistrum var. sativus</name>
    <dbReference type="NCBI Taxonomy" id="3726"/>
    <lineage>
        <taxon>Eukaryota</taxon>
        <taxon>Viridiplantae</taxon>
        <taxon>Streptophyta</taxon>
        <taxon>Embryophyta</taxon>
        <taxon>Tracheophyta</taxon>
        <taxon>Spermatophyta</taxon>
        <taxon>Magnoliopsida</taxon>
        <taxon>eudicotyledons</taxon>
        <taxon>Gunneridae</taxon>
        <taxon>Pentapetalae</taxon>
        <taxon>rosids</taxon>
        <taxon>malvids</taxon>
        <taxon>Brassicales</taxon>
        <taxon>Brassicaceae</taxon>
        <taxon>Brassiceae</taxon>
        <taxon>Raphanus</taxon>
    </lineage>
</organism>
<dbReference type="OrthoDB" id="1070245at2759"/>
<reference evidence="17" key="2">
    <citation type="submission" date="2025-08" db="UniProtKB">
        <authorList>
            <consortium name="RefSeq"/>
        </authorList>
    </citation>
    <scope>IDENTIFICATION</scope>
    <source>
        <tissue evidence="17">Leaf</tissue>
    </source>
</reference>
<keyword evidence="4" id="KW-0433">Leucine-rich repeat</keyword>
<evidence type="ECO:0000256" key="10">
    <source>
        <dbReference type="ARBA" id="ARBA00023170"/>
    </source>
</evidence>
<evidence type="ECO:0000313" key="17">
    <source>
        <dbReference type="RefSeq" id="XP_018479692.2"/>
    </source>
</evidence>
<keyword evidence="7" id="KW-0677">Repeat</keyword>
<keyword evidence="10" id="KW-0675">Receptor</keyword>
<feature type="domain" description="Leucine-rich repeat-containing N-terminal plant-type" evidence="14">
    <location>
        <begin position="28"/>
        <end position="68"/>
    </location>
</feature>